<proteinExistence type="predicted"/>
<name>J3JKV2_ACTNH</name>
<evidence type="ECO:0000313" key="1">
    <source>
        <dbReference type="EMBL" id="EJN85679.1"/>
    </source>
</evidence>
<reference evidence="1 2" key="1">
    <citation type="submission" date="2012-07" db="EMBL/GenBank/DDBJ databases">
        <authorList>
            <person name="Durkin A.S."/>
            <person name="McCorrison J."/>
            <person name="Torralba M."/>
            <person name="Gillis M."/>
            <person name="Methe B."/>
            <person name="Sutton G."/>
            <person name="Nelson K.E."/>
        </authorList>
    </citation>
    <scope>NUCLEOTIDE SEQUENCE [LARGE SCALE GENOMIC DNA]</scope>
    <source>
        <strain evidence="2">ATCC 12104 / DSM 43013 / CCUG 2238 / JCM 8349 / NCTC 10301 / Howell 279</strain>
    </source>
</reference>
<comment type="caution">
    <text evidence="1">The sequence shown here is derived from an EMBL/GenBank/DDBJ whole genome shotgun (WGS) entry which is preliminary data.</text>
</comment>
<gene>
    <name evidence="1" type="ORF">HMPREF1129_2772</name>
</gene>
<dbReference type="AlphaFoldDB" id="J3JKV2"/>
<accession>J3JKV2</accession>
<dbReference type="EMBL" id="ALJK01000047">
    <property type="protein sequence ID" value="EJN85679.1"/>
    <property type="molecule type" value="Genomic_DNA"/>
</dbReference>
<sequence>MECRNHLKAETVNMHRKKFWSLSMCRSSTWTIRSADPLA</sequence>
<organism evidence="1 2">
    <name type="scientific">Actinomyces naeslundii (strain ATCC 12104 / DSM 43013 / CCUG 2238 / JCM 8349 / NCTC 10301 / Howell 279)</name>
    <dbReference type="NCBI Taxonomy" id="1115803"/>
    <lineage>
        <taxon>Bacteria</taxon>
        <taxon>Bacillati</taxon>
        <taxon>Actinomycetota</taxon>
        <taxon>Actinomycetes</taxon>
        <taxon>Actinomycetales</taxon>
        <taxon>Actinomycetaceae</taxon>
        <taxon>Actinomyces</taxon>
    </lineage>
</organism>
<dbReference type="Proteomes" id="UP000007814">
    <property type="component" value="Unassembled WGS sequence"/>
</dbReference>
<evidence type="ECO:0000313" key="2">
    <source>
        <dbReference type="Proteomes" id="UP000007814"/>
    </source>
</evidence>
<protein>
    <submittedName>
        <fullName evidence="1">Uncharacterized protein</fullName>
    </submittedName>
</protein>